<evidence type="ECO:0000256" key="1">
    <source>
        <dbReference type="SAM" id="MobiDB-lite"/>
    </source>
</evidence>
<evidence type="ECO:0000313" key="3">
    <source>
        <dbReference type="Proteomes" id="UP000030651"/>
    </source>
</evidence>
<protein>
    <submittedName>
        <fullName evidence="2">Uncharacterized protein</fullName>
    </submittedName>
</protein>
<sequence>MAPKRNAKRKSNEEHVNPDPSDDDVGRGRTRQKQSVKRAKGESLSRLAGSGDNDALRDDSRKYGSLQSWGKWIDDISKNEEKFSKEFMSASEENVDKQTEQLKMLMKQGEDTLKGHRQKVNNIVNQLYMESTQPEEPLDSSGTLQDQAHDAIARYRDMIKCFRGMNETLQQKAPIEVPTSTIEKDKHDIQQIMQHARDDGEKLARGHLAPYTYSSPVKDTSEISGHEQTGANMFQASRKTVRDSVGSVIEQQKDGLRQLISTLSAAQNQV</sequence>
<keyword evidence="3" id="KW-1185">Reference proteome</keyword>
<gene>
    <name evidence="2" type="ORF">PFICI_08914</name>
</gene>
<dbReference type="AlphaFoldDB" id="W3X1L6"/>
<reference evidence="3" key="1">
    <citation type="journal article" date="2015" name="BMC Genomics">
        <title>Genomic and transcriptomic analysis of the endophytic fungus Pestalotiopsis fici reveals its lifestyle and high potential for synthesis of natural products.</title>
        <authorList>
            <person name="Wang X."/>
            <person name="Zhang X."/>
            <person name="Liu L."/>
            <person name="Xiang M."/>
            <person name="Wang W."/>
            <person name="Sun X."/>
            <person name="Che Y."/>
            <person name="Guo L."/>
            <person name="Liu G."/>
            <person name="Guo L."/>
            <person name="Wang C."/>
            <person name="Yin W.B."/>
            <person name="Stadler M."/>
            <person name="Zhang X."/>
            <person name="Liu X."/>
        </authorList>
    </citation>
    <scope>NUCLEOTIDE SEQUENCE [LARGE SCALE GENOMIC DNA]</scope>
    <source>
        <strain evidence="3">W106-1 / CGMCC3.15140</strain>
    </source>
</reference>
<organism evidence="2 3">
    <name type="scientific">Pestalotiopsis fici (strain W106-1 / CGMCC3.15140)</name>
    <dbReference type="NCBI Taxonomy" id="1229662"/>
    <lineage>
        <taxon>Eukaryota</taxon>
        <taxon>Fungi</taxon>
        <taxon>Dikarya</taxon>
        <taxon>Ascomycota</taxon>
        <taxon>Pezizomycotina</taxon>
        <taxon>Sordariomycetes</taxon>
        <taxon>Xylariomycetidae</taxon>
        <taxon>Amphisphaeriales</taxon>
        <taxon>Sporocadaceae</taxon>
        <taxon>Pestalotiopsis</taxon>
    </lineage>
</organism>
<proteinExistence type="predicted"/>
<name>W3X1L6_PESFW</name>
<dbReference type="HOGENOM" id="CLU_1030981_0_0_1"/>
<dbReference type="EMBL" id="KI912114">
    <property type="protein sequence ID" value="ETS79061.1"/>
    <property type="molecule type" value="Genomic_DNA"/>
</dbReference>
<dbReference type="STRING" id="1229662.W3X1L6"/>
<accession>W3X1L6</accession>
<dbReference type="RefSeq" id="XP_007835686.1">
    <property type="nucleotide sequence ID" value="XM_007837495.1"/>
</dbReference>
<dbReference type="InParanoid" id="W3X1L6"/>
<dbReference type="OrthoDB" id="3598799at2759"/>
<dbReference type="Proteomes" id="UP000030651">
    <property type="component" value="Unassembled WGS sequence"/>
</dbReference>
<dbReference type="GeneID" id="19273927"/>
<feature type="region of interest" description="Disordered" evidence="1">
    <location>
        <begin position="1"/>
        <end position="62"/>
    </location>
</feature>
<feature type="compositionally biased region" description="Basic residues" evidence="1">
    <location>
        <begin position="28"/>
        <end position="38"/>
    </location>
</feature>
<dbReference type="KEGG" id="pfy:PFICI_08914"/>
<evidence type="ECO:0000313" key="2">
    <source>
        <dbReference type="EMBL" id="ETS79061.1"/>
    </source>
</evidence>